<comment type="caution">
    <text evidence="1">The sequence shown here is derived from an EMBL/GenBank/DDBJ whole genome shotgun (WGS) entry which is preliminary data.</text>
</comment>
<reference evidence="2" key="1">
    <citation type="journal article" date="2019" name="Int. J. Syst. Evol. Microbiol.">
        <title>The Global Catalogue of Microorganisms (GCM) 10K type strain sequencing project: providing services to taxonomists for standard genome sequencing and annotation.</title>
        <authorList>
            <consortium name="The Broad Institute Genomics Platform"/>
            <consortium name="The Broad Institute Genome Sequencing Center for Infectious Disease"/>
            <person name="Wu L."/>
            <person name="Ma J."/>
        </authorList>
    </citation>
    <scope>NUCLEOTIDE SEQUENCE [LARGE SCALE GENOMIC DNA]</scope>
    <source>
        <strain evidence="2">JCM 4087</strain>
    </source>
</reference>
<dbReference type="RefSeq" id="WP_263334434.1">
    <property type="nucleotide sequence ID" value="NZ_JAGSYH010000002.1"/>
</dbReference>
<dbReference type="Proteomes" id="UP001596091">
    <property type="component" value="Unassembled WGS sequence"/>
</dbReference>
<organism evidence="1 2">
    <name type="scientific">Acidicapsa dinghuensis</name>
    <dbReference type="NCBI Taxonomy" id="2218256"/>
    <lineage>
        <taxon>Bacteria</taxon>
        <taxon>Pseudomonadati</taxon>
        <taxon>Acidobacteriota</taxon>
        <taxon>Terriglobia</taxon>
        <taxon>Terriglobales</taxon>
        <taxon>Acidobacteriaceae</taxon>
        <taxon>Acidicapsa</taxon>
    </lineage>
</organism>
<evidence type="ECO:0000313" key="1">
    <source>
        <dbReference type="EMBL" id="MFC5861100.1"/>
    </source>
</evidence>
<evidence type="ECO:0000313" key="2">
    <source>
        <dbReference type="Proteomes" id="UP001596091"/>
    </source>
</evidence>
<dbReference type="EMBL" id="JBHSPH010000001">
    <property type="protein sequence ID" value="MFC5861100.1"/>
    <property type="molecule type" value="Genomic_DNA"/>
</dbReference>
<gene>
    <name evidence="1" type="ORF">ACFPT7_02215</name>
</gene>
<keyword evidence="2" id="KW-1185">Reference proteome</keyword>
<accession>A0ABW1ED12</accession>
<protein>
    <submittedName>
        <fullName evidence="1">Uncharacterized protein</fullName>
    </submittedName>
</protein>
<name>A0ABW1ED12_9BACT</name>
<proteinExistence type="predicted"/>
<sequence>MCAEGGGALEVDSVEPFALLALAGTAGAGVAGGTRYLVVAADLHSFSNQRWKYLTPASS</sequence>